<evidence type="ECO:0008006" key="3">
    <source>
        <dbReference type="Google" id="ProtNLM"/>
    </source>
</evidence>
<dbReference type="GeneID" id="17277127"/>
<dbReference type="PaxDb" id="2903-EOD31855"/>
<dbReference type="AlphaFoldDB" id="A0A0D3K7X0"/>
<evidence type="ECO:0000313" key="1">
    <source>
        <dbReference type="EnsemblProtists" id="EOD31855"/>
    </source>
</evidence>
<dbReference type="KEGG" id="ehx:EMIHUDRAFT_231279"/>
<reference evidence="1" key="2">
    <citation type="submission" date="2024-10" db="UniProtKB">
        <authorList>
            <consortium name="EnsemblProtists"/>
        </authorList>
    </citation>
    <scope>IDENTIFICATION</scope>
</reference>
<dbReference type="RefSeq" id="XP_005784284.1">
    <property type="nucleotide sequence ID" value="XM_005784227.1"/>
</dbReference>
<evidence type="ECO:0000313" key="2">
    <source>
        <dbReference type="Proteomes" id="UP000013827"/>
    </source>
</evidence>
<dbReference type="Proteomes" id="UP000013827">
    <property type="component" value="Unassembled WGS sequence"/>
</dbReference>
<reference evidence="2" key="1">
    <citation type="journal article" date="2013" name="Nature">
        <title>Pan genome of the phytoplankton Emiliania underpins its global distribution.</title>
        <authorList>
            <person name="Read B.A."/>
            <person name="Kegel J."/>
            <person name="Klute M.J."/>
            <person name="Kuo A."/>
            <person name="Lefebvre S.C."/>
            <person name="Maumus F."/>
            <person name="Mayer C."/>
            <person name="Miller J."/>
            <person name="Monier A."/>
            <person name="Salamov A."/>
            <person name="Young J."/>
            <person name="Aguilar M."/>
            <person name="Claverie J.M."/>
            <person name="Frickenhaus S."/>
            <person name="Gonzalez K."/>
            <person name="Herman E.K."/>
            <person name="Lin Y.C."/>
            <person name="Napier J."/>
            <person name="Ogata H."/>
            <person name="Sarno A.F."/>
            <person name="Shmutz J."/>
            <person name="Schroeder D."/>
            <person name="de Vargas C."/>
            <person name="Verret F."/>
            <person name="von Dassow P."/>
            <person name="Valentin K."/>
            <person name="Van de Peer Y."/>
            <person name="Wheeler G."/>
            <person name="Dacks J.B."/>
            <person name="Delwiche C.F."/>
            <person name="Dyhrman S.T."/>
            <person name="Glockner G."/>
            <person name="John U."/>
            <person name="Richards T."/>
            <person name="Worden A.Z."/>
            <person name="Zhang X."/>
            <person name="Grigoriev I.V."/>
            <person name="Allen A.E."/>
            <person name="Bidle K."/>
            <person name="Borodovsky M."/>
            <person name="Bowler C."/>
            <person name="Brownlee C."/>
            <person name="Cock J.M."/>
            <person name="Elias M."/>
            <person name="Gladyshev V.N."/>
            <person name="Groth M."/>
            <person name="Guda C."/>
            <person name="Hadaegh A."/>
            <person name="Iglesias-Rodriguez M.D."/>
            <person name="Jenkins J."/>
            <person name="Jones B.M."/>
            <person name="Lawson T."/>
            <person name="Leese F."/>
            <person name="Lindquist E."/>
            <person name="Lobanov A."/>
            <person name="Lomsadze A."/>
            <person name="Malik S.B."/>
            <person name="Marsh M.E."/>
            <person name="Mackinder L."/>
            <person name="Mock T."/>
            <person name="Mueller-Roeber B."/>
            <person name="Pagarete A."/>
            <person name="Parker M."/>
            <person name="Probert I."/>
            <person name="Quesneville H."/>
            <person name="Raines C."/>
            <person name="Rensing S.A."/>
            <person name="Riano-Pachon D.M."/>
            <person name="Richier S."/>
            <person name="Rokitta S."/>
            <person name="Shiraiwa Y."/>
            <person name="Soanes D.M."/>
            <person name="van der Giezen M."/>
            <person name="Wahlund T.M."/>
            <person name="Williams B."/>
            <person name="Wilson W."/>
            <person name="Wolfe G."/>
            <person name="Wurch L.L."/>
        </authorList>
    </citation>
    <scope>NUCLEOTIDE SEQUENCE</scope>
</reference>
<dbReference type="HOGENOM" id="CLU_2643225_0_0_1"/>
<accession>A0A0D3K7X0</accession>
<protein>
    <recommendedName>
        <fullName evidence="3">G domain-containing protein</fullName>
    </recommendedName>
</protein>
<proteinExistence type="predicted"/>
<organism evidence="1 2">
    <name type="scientific">Emiliania huxleyi (strain CCMP1516)</name>
    <dbReference type="NCBI Taxonomy" id="280463"/>
    <lineage>
        <taxon>Eukaryota</taxon>
        <taxon>Haptista</taxon>
        <taxon>Haptophyta</taxon>
        <taxon>Prymnesiophyceae</taxon>
        <taxon>Isochrysidales</taxon>
        <taxon>Noelaerhabdaceae</taxon>
        <taxon>Emiliania</taxon>
    </lineage>
</organism>
<name>A0A0D3K7X0_EMIH1</name>
<sequence>MPRASACGSSWLSVESRRVALGWPLLLRRAELTRRGAGQSQPRTTTLSEPVLAAGATRLAVVDTAGFGLGDKALTAF</sequence>
<keyword evidence="2" id="KW-1185">Reference proteome</keyword>
<dbReference type="EnsemblProtists" id="EOD31855">
    <property type="protein sequence ID" value="EOD31855"/>
    <property type="gene ID" value="EMIHUDRAFT_231279"/>
</dbReference>